<evidence type="ECO:0000259" key="1">
    <source>
        <dbReference type="PROSITE" id="PS51186"/>
    </source>
</evidence>
<keyword evidence="2" id="KW-0808">Transferase</keyword>
<dbReference type="GO" id="GO:0016747">
    <property type="term" value="F:acyltransferase activity, transferring groups other than amino-acyl groups"/>
    <property type="evidence" value="ECO:0007669"/>
    <property type="project" value="InterPro"/>
</dbReference>
<accession>A0A1I1L930</accession>
<reference evidence="3" key="1">
    <citation type="submission" date="2016-10" db="EMBL/GenBank/DDBJ databases">
        <authorList>
            <person name="Varghese N."/>
            <person name="Submissions S."/>
        </authorList>
    </citation>
    <scope>NUCLEOTIDE SEQUENCE [LARGE SCALE GENOMIC DNA]</scope>
    <source>
        <strain evidence="3">DSM 24499</strain>
    </source>
</reference>
<sequence length="164" mass="18931">MIIKSDPKKEFATIHEIINDASIAYKGVIPSDRWKEPYMTEEELQEQIIEGVEFWNFEENNKILGVMGIQFKNEVTLIRHAYVRTSERQKGIGGKLLRHLIQMSKIPILIGTWASASWAISFYTKNGFKVLPETEKNKLLKFYWNIPERQVETSIVLASVVGNC</sequence>
<dbReference type="AlphaFoldDB" id="A0A1I1L930"/>
<dbReference type="Proteomes" id="UP000199438">
    <property type="component" value="Unassembled WGS sequence"/>
</dbReference>
<dbReference type="InterPro" id="IPR000182">
    <property type="entry name" value="GNAT_dom"/>
</dbReference>
<dbReference type="InterPro" id="IPR016181">
    <property type="entry name" value="Acyl_CoA_acyltransferase"/>
</dbReference>
<feature type="domain" description="N-acetyltransferase" evidence="1">
    <location>
        <begin position="1"/>
        <end position="149"/>
    </location>
</feature>
<dbReference type="PROSITE" id="PS51186">
    <property type="entry name" value="GNAT"/>
    <property type="match status" value="1"/>
</dbReference>
<gene>
    <name evidence="2" type="ORF">SAMN04487907_107108</name>
</gene>
<dbReference type="STRING" id="1334022.SAMN04487907_107108"/>
<dbReference type="RefSeq" id="WP_175487056.1">
    <property type="nucleotide sequence ID" value="NZ_FOKV01000007.1"/>
</dbReference>
<keyword evidence="3" id="KW-1185">Reference proteome</keyword>
<dbReference type="CDD" id="cd04301">
    <property type="entry name" value="NAT_SF"/>
    <property type="match status" value="1"/>
</dbReference>
<protein>
    <submittedName>
        <fullName evidence="2">Predicted N-acetyltransferase YhbS</fullName>
    </submittedName>
</protein>
<dbReference type="Pfam" id="PF13673">
    <property type="entry name" value="Acetyltransf_10"/>
    <property type="match status" value="1"/>
</dbReference>
<dbReference type="Gene3D" id="3.40.630.30">
    <property type="match status" value="1"/>
</dbReference>
<organism evidence="2 3">
    <name type="scientific">Zunongwangia mangrovi</name>
    <dbReference type="NCBI Taxonomy" id="1334022"/>
    <lineage>
        <taxon>Bacteria</taxon>
        <taxon>Pseudomonadati</taxon>
        <taxon>Bacteroidota</taxon>
        <taxon>Flavobacteriia</taxon>
        <taxon>Flavobacteriales</taxon>
        <taxon>Flavobacteriaceae</taxon>
        <taxon>Zunongwangia</taxon>
    </lineage>
</organism>
<evidence type="ECO:0000313" key="3">
    <source>
        <dbReference type="Proteomes" id="UP000199438"/>
    </source>
</evidence>
<dbReference type="SUPFAM" id="SSF55729">
    <property type="entry name" value="Acyl-CoA N-acyltransferases (Nat)"/>
    <property type="match status" value="1"/>
</dbReference>
<dbReference type="EMBL" id="FOKV01000007">
    <property type="protein sequence ID" value="SFC69501.1"/>
    <property type="molecule type" value="Genomic_DNA"/>
</dbReference>
<name>A0A1I1L930_9FLAO</name>
<evidence type="ECO:0000313" key="2">
    <source>
        <dbReference type="EMBL" id="SFC69501.1"/>
    </source>
</evidence>
<proteinExistence type="predicted"/>